<evidence type="ECO:0000313" key="2">
    <source>
        <dbReference type="Proteomes" id="UP000634805"/>
    </source>
</evidence>
<dbReference type="AlphaFoldDB" id="A0A811T841"/>
<dbReference type="Proteomes" id="UP000634805">
    <property type="component" value="Unassembled WGS sequence"/>
</dbReference>
<proteinExistence type="predicted"/>
<sequence>MKGLGAFWWIVLEMGMMARFMGRRGRREFLGCSWSCSSGIFTSSGSAVINGARNTTFDFQIPADSFNIAQL</sequence>
<accession>A0A811T841</accession>
<comment type="caution">
    <text evidence="1">The sequence shown here is derived from an EMBL/GenBank/DDBJ whole genome shotgun (WGS) entry which is preliminary data.</text>
</comment>
<name>A0A811T841_9EURY</name>
<evidence type="ECO:0000313" key="1">
    <source>
        <dbReference type="EMBL" id="CAD6491860.1"/>
    </source>
</evidence>
<reference evidence="1" key="1">
    <citation type="submission" date="2020-10" db="EMBL/GenBank/DDBJ databases">
        <authorList>
            <person name="Hahn C.J."/>
            <person name="Laso-Perez R."/>
            <person name="Vulcano F."/>
            <person name="Vaziourakis K.-M."/>
            <person name="Stokke R."/>
            <person name="Steen I.H."/>
            <person name="Teske A."/>
            <person name="Boetius A."/>
            <person name="Liebeke M."/>
            <person name="Amann R."/>
            <person name="Knittel K."/>
        </authorList>
    </citation>
    <scope>NUCLEOTIDE SEQUENCE</scope>
    <source>
        <strain evidence="1">Gfbio:e3339647-f889-4370-9287-4fb5cb688e4c:AG392D22_GoMArc1</strain>
    </source>
</reference>
<dbReference type="EMBL" id="CAJHIS010000003">
    <property type="protein sequence ID" value="CAD6491860.1"/>
    <property type="molecule type" value="Genomic_DNA"/>
</dbReference>
<gene>
    <name evidence="1" type="ORF">EMLJLAPB_00165</name>
</gene>
<organism evidence="1 2">
    <name type="scientific">Candidatus Argoarchaeum ethanivorans</name>
    <dbReference type="NCBI Taxonomy" id="2608793"/>
    <lineage>
        <taxon>Archaea</taxon>
        <taxon>Methanobacteriati</taxon>
        <taxon>Methanobacteriota</taxon>
        <taxon>Stenosarchaea group</taxon>
        <taxon>Methanomicrobia</taxon>
        <taxon>Methanosarcinales</taxon>
        <taxon>Methanosarcinales incertae sedis</taxon>
        <taxon>GOM Arc I cluster</taxon>
        <taxon>Candidatus Argoarchaeum</taxon>
    </lineage>
</organism>
<protein>
    <submittedName>
        <fullName evidence="1">Uncharacterized protein</fullName>
    </submittedName>
</protein>